<dbReference type="GO" id="GO:0008270">
    <property type="term" value="F:zinc ion binding"/>
    <property type="evidence" value="ECO:0007669"/>
    <property type="project" value="UniProtKB-KW"/>
</dbReference>
<dbReference type="GO" id="GO:0005829">
    <property type="term" value="C:cytosol"/>
    <property type="evidence" value="ECO:0007669"/>
    <property type="project" value="TreeGrafter"/>
</dbReference>
<dbReference type="OrthoDB" id="2020758at2759"/>
<dbReference type="PROSITE" id="PS50235">
    <property type="entry name" value="USP_3"/>
    <property type="match status" value="1"/>
</dbReference>
<keyword evidence="6" id="KW-0378">Hydrolase</keyword>
<dbReference type="KEGG" id="btab:109033861"/>
<keyword evidence="6" id="KW-0645">Protease</keyword>
<proteinExistence type="inferred from homology"/>
<keyword evidence="6" id="KW-0788">Thiol protease</keyword>
<evidence type="ECO:0000256" key="3">
    <source>
        <dbReference type="ARBA" id="ARBA00022771"/>
    </source>
</evidence>
<dbReference type="InterPro" id="IPR028889">
    <property type="entry name" value="USP"/>
</dbReference>
<evidence type="ECO:0000256" key="6">
    <source>
        <dbReference type="RuleBase" id="RU366025"/>
    </source>
</evidence>
<keyword evidence="6" id="KW-0833">Ubl conjugation pathway</keyword>
<dbReference type="InterPro" id="IPR001607">
    <property type="entry name" value="Znf_UBP"/>
</dbReference>
<sequence length="934" mass="104266">MARRRQGSPCTNGNIDSDDSKGSPKSNENACQHCGKKPVLTKGINYPMLTRERFARENLLGRQCKQCKAEGSSPNPEAGLYMCLKCGQFACDDSGKNHAPQHYAAARSEPHFIGLHMNDWTLRCFRCNEELDQHADKKLPELVVSLKTRISKLSVKQEKALVNSNGAKDASNILEEDSSSNSQKKKLSSSAFCSTKSRPFGHKMRVRGLSNLGNTCFFNSVLQCLAQTPFLEELLREIQEPDEEVILPEREGEERVKLVLGKWGPITEALANTLHEITTPGTAGSFAPRKLLDSLRVKCPQFQGFDQHDSHELLRHLLECVRVEDLKRYQKQIFAHNGLTSKVNPNELDEKQKEAIKKMNTRITDTVTLRPEHLFKGTLVSTLTCKSCNHVSQTEERFLDLSLPITGDKPMKKAVEHRNNRLSSKNQRLKRKQVAAAQHSKYFSQLSPENGQGDSRSPKKQEESDSAELEDNEDSKKADGESGYSSEKPGSTRVSPIPTPNTPENMCSVTDNSLNSEYSPDSSVNPFENGVSLSVQISPIPLESTAGCGSPDSICANASPGSPSGFDDLHTTGVDANSVKSKLSNLDFSAAYTNSYMSEPSNEFYKNHDQLDSISEFRENYDQPPIDSFDLPGNSEYDNNNDHDRTLTSRVGGSPLPEDNGLREDSNENSNDAPLNNSNVESPVSNPPESEEEEEEDSIVGPSNFMTYSRFQYNDTELSVTSCLNQFTALETLSGGNKVSCENCAKVQNKGKTEKAIYSNASKQFLIRSPPAVLILHLKRFQVMYTSFQKIHRFVSFPLILDIDPYCSEKCRKEWRAPGKKEISYSLYGVVVHSGCLGGGHYIAYVKARSPPTPDDERLKFFQSLKNPLKKEDKAQENNEADTEKEQNGSRDSASPELDQEPQWYYISDSHVTQVSESDVLKCEAYLLFYERIV</sequence>
<keyword evidence="2" id="KW-0479">Metal-binding</keyword>
<feature type="domain" description="USP" evidence="8">
    <location>
        <begin position="207"/>
        <end position="933"/>
    </location>
</feature>
<feature type="compositionally biased region" description="Polar residues" evidence="7">
    <location>
        <begin position="441"/>
        <end position="455"/>
    </location>
</feature>
<dbReference type="Gene3D" id="3.30.40.10">
    <property type="entry name" value="Zinc/RING finger domain, C3HC4 (zinc finger)"/>
    <property type="match status" value="1"/>
</dbReference>
<dbReference type="AlphaFoldDB" id="A0A9P0F6K4"/>
<feature type="region of interest" description="Disordered" evidence="7">
    <location>
        <begin position="620"/>
        <end position="701"/>
    </location>
</feature>
<dbReference type="GO" id="GO:0005634">
    <property type="term" value="C:nucleus"/>
    <property type="evidence" value="ECO:0007669"/>
    <property type="project" value="TreeGrafter"/>
</dbReference>
<feature type="compositionally biased region" description="Basic and acidic residues" evidence="7">
    <location>
        <begin position="410"/>
        <end position="419"/>
    </location>
</feature>
<dbReference type="PANTHER" id="PTHR24006:SF781">
    <property type="entry name" value="LD34905P"/>
    <property type="match status" value="1"/>
</dbReference>
<dbReference type="GO" id="GO:0004843">
    <property type="term" value="F:cysteine-type deubiquitinase activity"/>
    <property type="evidence" value="ECO:0007669"/>
    <property type="project" value="UniProtKB-UniRule"/>
</dbReference>
<comment type="catalytic activity">
    <reaction evidence="6">
        <text>Thiol-dependent hydrolysis of ester, thioester, amide, peptide and isopeptide bonds formed by the C-terminal Gly of ubiquitin (a 76-residue protein attached to proteins as an intracellular targeting signal).</text>
        <dbReference type="EC" id="3.4.19.12"/>
    </reaction>
</comment>
<name>A0A9P0F6K4_BEMTA</name>
<keyword evidence="3 5" id="KW-0863">Zinc-finger</keyword>
<dbReference type="GO" id="GO:0016579">
    <property type="term" value="P:protein deubiquitination"/>
    <property type="evidence" value="ECO:0007669"/>
    <property type="project" value="InterPro"/>
</dbReference>
<dbReference type="CDD" id="cd02667">
    <property type="entry name" value="Peptidase_C19K"/>
    <property type="match status" value="1"/>
</dbReference>
<feature type="region of interest" description="Disordered" evidence="7">
    <location>
        <begin position="1"/>
        <end position="31"/>
    </location>
</feature>
<feature type="compositionally biased region" description="Acidic residues" evidence="7">
    <location>
        <begin position="689"/>
        <end position="698"/>
    </location>
</feature>
<evidence type="ECO:0000256" key="1">
    <source>
        <dbReference type="ARBA" id="ARBA00009085"/>
    </source>
</evidence>
<reference evidence="10" key="1">
    <citation type="submission" date="2021-12" db="EMBL/GenBank/DDBJ databases">
        <authorList>
            <person name="King R."/>
        </authorList>
    </citation>
    <scope>NUCLEOTIDE SEQUENCE</scope>
</reference>
<keyword evidence="11" id="KW-1185">Reference proteome</keyword>
<dbReference type="InterPro" id="IPR001394">
    <property type="entry name" value="Peptidase_C19_UCH"/>
</dbReference>
<dbReference type="GO" id="GO:0006508">
    <property type="term" value="P:proteolysis"/>
    <property type="evidence" value="ECO:0007669"/>
    <property type="project" value="UniProtKB-KW"/>
</dbReference>
<evidence type="ECO:0000256" key="2">
    <source>
        <dbReference type="ARBA" id="ARBA00022723"/>
    </source>
</evidence>
<feature type="domain" description="UBP-type" evidence="9">
    <location>
        <begin position="29"/>
        <end position="150"/>
    </location>
</feature>
<dbReference type="Pfam" id="PF02148">
    <property type="entry name" value="zf-UBP"/>
    <property type="match status" value="1"/>
</dbReference>
<evidence type="ECO:0000313" key="11">
    <source>
        <dbReference type="Proteomes" id="UP001152759"/>
    </source>
</evidence>
<dbReference type="PANTHER" id="PTHR24006">
    <property type="entry name" value="UBIQUITIN CARBOXYL-TERMINAL HYDROLASE"/>
    <property type="match status" value="1"/>
</dbReference>
<gene>
    <name evidence="10" type="ORF">BEMITA_LOCUS9813</name>
</gene>
<dbReference type="InterPro" id="IPR050164">
    <property type="entry name" value="Peptidase_C19"/>
</dbReference>
<dbReference type="InterPro" id="IPR013083">
    <property type="entry name" value="Znf_RING/FYVE/PHD"/>
</dbReference>
<protein>
    <recommendedName>
        <fullName evidence="6">Ubiquitin carboxyl-terminal hydrolase</fullName>
        <ecNumber evidence="6">3.4.19.12</ecNumber>
    </recommendedName>
</protein>
<feature type="compositionally biased region" description="Polar residues" evidence="7">
    <location>
        <begin position="483"/>
        <end position="494"/>
    </location>
</feature>
<dbReference type="Proteomes" id="UP001152759">
    <property type="component" value="Chromosome 6"/>
</dbReference>
<dbReference type="EMBL" id="OU963867">
    <property type="protein sequence ID" value="CAH0391166.1"/>
    <property type="molecule type" value="Genomic_DNA"/>
</dbReference>
<keyword evidence="4" id="KW-0862">Zinc</keyword>
<dbReference type="Gene3D" id="3.90.70.10">
    <property type="entry name" value="Cysteine proteinases"/>
    <property type="match status" value="2"/>
</dbReference>
<dbReference type="PROSITE" id="PS00972">
    <property type="entry name" value="USP_1"/>
    <property type="match status" value="1"/>
</dbReference>
<dbReference type="PROSITE" id="PS00973">
    <property type="entry name" value="USP_2"/>
    <property type="match status" value="1"/>
</dbReference>
<evidence type="ECO:0000256" key="4">
    <source>
        <dbReference type="ARBA" id="ARBA00022833"/>
    </source>
</evidence>
<evidence type="ECO:0000313" key="10">
    <source>
        <dbReference type="EMBL" id="CAH0391166.1"/>
    </source>
</evidence>
<dbReference type="EC" id="3.4.19.12" evidence="6"/>
<feature type="region of interest" description="Disordered" evidence="7">
    <location>
        <begin position="870"/>
        <end position="898"/>
    </location>
</feature>
<dbReference type="InterPro" id="IPR018200">
    <property type="entry name" value="USP_CS"/>
</dbReference>
<feature type="compositionally biased region" description="Basic and acidic residues" evidence="7">
    <location>
        <begin position="870"/>
        <end position="889"/>
    </location>
</feature>
<evidence type="ECO:0000256" key="7">
    <source>
        <dbReference type="SAM" id="MobiDB-lite"/>
    </source>
</evidence>
<dbReference type="SUPFAM" id="SSF57850">
    <property type="entry name" value="RING/U-box"/>
    <property type="match status" value="1"/>
</dbReference>
<organism evidence="10 11">
    <name type="scientific">Bemisia tabaci</name>
    <name type="common">Sweetpotato whitefly</name>
    <name type="synonym">Aleurodes tabaci</name>
    <dbReference type="NCBI Taxonomy" id="7038"/>
    <lineage>
        <taxon>Eukaryota</taxon>
        <taxon>Metazoa</taxon>
        <taxon>Ecdysozoa</taxon>
        <taxon>Arthropoda</taxon>
        <taxon>Hexapoda</taxon>
        <taxon>Insecta</taxon>
        <taxon>Pterygota</taxon>
        <taxon>Neoptera</taxon>
        <taxon>Paraneoptera</taxon>
        <taxon>Hemiptera</taxon>
        <taxon>Sternorrhyncha</taxon>
        <taxon>Aleyrodoidea</taxon>
        <taxon>Aleyrodidae</taxon>
        <taxon>Aleyrodinae</taxon>
        <taxon>Bemisia</taxon>
    </lineage>
</organism>
<feature type="compositionally biased region" description="Low complexity" evidence="7">
    <location>
        <begin position="676"/>
        <end position="688"/>
    </location>
</feature>
<dbReference type="InterPro" id="IPR038765">
    <property type="entry name" value="Papain-like_cys_pep_sf"/>
</dbReference>
<dbReference type="SUPFAM" id="SSF54001">
    <property type="entry name" value="Cysteine proteinases"/>
    <property type="match status" value="1"/>
</dbReference>
<comment type="similarity">
    <text evidence="1 6">Belongs to the peptidase C19 family.</text>
</comment>
<dbReference type="PROSITE" id="PS50271">
    <property type="entry name" value="ZF_UBP"/>
    <property type="match status" value="1"/>
</dbReference>
<feature type="compositionally biased region" description="Acidic residues" evidence="7">
    <location>
        <begin position="464"/>
        <end position="473"/>
    </location>
</feature>
<dbReference type="Pfam" id="PF00443">
    <property type="entry name" value="UCH"/>
    <property type="match status" value="1"/>
</dbReference>
<evidence type="ECO:0000256" key="5">
    <source>
        <dbReference type="PROSITE-ProRule" id="PRU00502"/>
    </source>
</evidence>
<evidence type="ECO:0000259" key="8">
    <source>
        <dbReference type="PROSITE" id="PS50235"/>
    </source>
</evidence>
<accession>A0A9P0F6K4</accession>
<evidence type="ECO:0000259" key="9">
    <source>
        <dbReference type="PROSITE" id="PS50271"/>
    </source>
</evidence>
<feature type="region of interest" description="Disordered" evidence="7">
    <location>
        <begin position="410"/>
        <end position="525"/>
    </location>
</feature>
<feature type="compositionally biased region" description="Polar residues" evidence="7">
    <location>
        <begin position="502"/>
        <end position="525"/>
    </location>
</feature>